<dbReference type="Proteomes" id="UP001140560">
    <property type="component" value="Unassembled WGS sequence"/>
</dbReference>
<dbReference type="OrthoDB" id="407658at2759"/>
<proteinExistence type="predicted"/>
<accession>A0A9W8YEF7</accession>
<evidence type="ECO:0000313" key="2">
    <source>
        <dbReference type="Proteomes" id="UP001140560"/>
    </source>
</evidence>
<comment type="caution">
    <text evidence="1">The sequence shown here is derived from an EMBL/GenBank/DDBJ whole genome shotgun (WGS) entry which is preliminary data.</text>
</comment>
<keyword evidence="2" id="KW-1185">Reference proteome</keyword>
<protein>
    <submittedName>
        <fullName evidence="1">Uncharacterized protein</fullName>
    </submittedName>
</protein>
<evidence type="ECO:0000313" key="1">
    <source>
        <dbReference type="EMBL" id="KAJ4373358.1"/>
    </source>
</evidence>
<sequence>MAKHVLQQPAYRDKALYQPAAWYDFHGPLTAKSGLFMQPQPPWPLHPGHHSSYPPLRSRVRNMQAALGVIEYHGTEEGLDASTDHRTGYPRQDEVQKFWKAVAEARRVLSVAKDRGHTVEQGEWRDLVRRVKDAVELRAWATEELMWKVDVLKKALES</sequence>
<gene>
    <name evidence="1" type="ORF">N0V83_003653</name>
</gene>
<organism evidence="1 2">
    <name type="scientific">Neocucurbitaria cava</name>
    <dbReference type="NCBI Taxonomy" id="798079"/>
    <lineage>
        <taxon>Eukaryota</taxon>
        <taxon>Fungi</taxon>
        <taxon>Dikarya</taxon>
        <taxon>Ascomycota</taxon>
        <taxon>Pezizomycotina</taxon>
        <taxon>Dothideomycetes</taxon>
        <taxon>Pleosporomycetidae</taxon>
        <taxon>Pleosporales</taxon>
        <taxon>Pleosporineae</taxon>
        <taxon>Cucurbitariaceae</taxon>
        <taxon>Neocucurbitaria</taxon>
    </lineage>
</organism>
<reference evidence="1" key="1">
    <citation type="submission" date="2022-10" db="EMBL/GenBank/DDBJ databases">
        <title>Tapping the CABI collections for fungal endophytes: first genome assemblies for Collariella, Neodidymelliopsis, Ascochyta clinopodiicola, Didymella pomorum, Didymosphaeria variabile, Neocosmospora piperis and Neocucurbitaria cava.</title>
        <authorList>
            <person name="Hill R."/>
        </authorList>
    </citation>
    <scope>NUCLEOTIDE SEQUENCE</scope>
    <source>
        <strain evidence="1">IMI 356814</strain>
    </source>
</reference>
<dbReference type="AlphaFoldDB" id="A0A9W8YEF7"/>
<dbReference type="EMBL" id="JAPEUY010000005">
    <property type="protein sequence ID" value="KAJ4373358.1"/>
    <property type="molecule type" value="Genomic_DNA"/>
</dbReference>
<name>A0A9W8YEF7_9PLEO</name>